<evidence type="ECO:0000259" key="6">
    <source>
        <dbReference type="PROSITE" id="PS51352"/>
    </source>
</evidence>
<dbReference type="PANTHER" id="PTHR43110:SF1">
    <property type="entry name" value="THIOL PEROXIDASE"/>
    <property type="match status" value="1"/>
</dbReference>
<dbReference type="EMBL" id="CP007772">
    <property type="protein sequence ID" value="AJC91228.1"/>
    <property type="molecule type" value="Genomic_DNA"/>
</dbReference>
<proteinExistence type="predicted"/>
<evidence type="ECO:0000256" key="3">
    <source>
        <dbReference type="ARBA" id="ARBA00023002"/>
    </source>
</evidence>
<dbReference type="KEGG" id="csm:CSUB8521_1404"/>
<gene>
    <name evidence="7" type="primary">tpx2</name>
    <name evidence="7" type="ORF">CSUB8521_1404</name>
</gene>
<dbReference type="InterPro" id="IPR036249">
    <property type="entry name" value="Thioredoxin-like_sf"/>
</dbReference>
<keyword evidence="3 7" id="KW-0560">Oxidoreductase</keyword>
<dbReference type="InterPro" id="IPR013740">
    <property type="entry name" value="Redoxin"/>
</dbReference>
<sequence>MSSIKYKDQNIELAGVELEVGDNAPRVTLRTKNLAPVEIAPPGKTQILLTFPSLDTQVCSKQAKETNKRLTSMKNIEVIIISMDLPFAMDRFCATEGIDNITTASDFAFKDFGTNYGVLINNSIFAGLLARAAFVVKDRKIVYKQLVEELMGKIDFKDLELFMHRNYGYPLN</sequence>
<evidence type="ECO:0000313" key="8">
    <source>
        <dbReference type="Proteomes" id="UP000031135"/>
    </source>
</evidence>
<evidence type="ECO:0000256" key="5">
    <source>
        <dbReference type="ARBA" id="ARBA00023284"/>
    </source>
</evidence>
<accession>A0A0A8HAQ5</accession>
<evidence type="ECO:0000256" key="1">
    <source>
        <dbReference type="ARBA" id="ARBA00022559"/>
    </source>
</evidence>
<dbReference type="SUPFAM" id="SSF52833">
    <property type="entry name" value="Thioredoxin-like"/>
    <property type="match status" value="1"/>
</dbReference>
<dbReference type="AlphaFoldDB" id="A0A0A8HAQ5"/>
<dbReference type="Proteomes" id="UP000031135">
    <property type="component" value="Chromosome"/>
</dbReference>
<keyword evidence="5" id="KW-0676">Redox-active center</keyword>
<dbReference type="HOGENOM" id="CLU_042529_12_2_7"/>
<dbReference type="PANTHER" id="PTHR43110">
    <property type="entry name" value="THIOL PEROXIDASE"/>
    <property type="match status" value="1"/>
</dbReference>
<dbReference type="CDD" id="cd03014">
    <property type="entry name" value="PRX_Atyp2cys"/>
    <property type="match status" value="1"/>
</dbReference>
<dbReference type="GO" id="GO:0008379">
    <property type="term" value="F:thioredoxin peroxidase activity"/>
    <property type="evidence" value="ECO:0007669"/>
    <property type="project" value="InterPro"/>
</dbReference>
<name>A0A0A8HAQ5_9BACT</name>
<dbReference type="InterPro" id="IPR013766">
    <property type="entry name" value="Thioredoxin_domain"/>
</dbReference>
<evidence type="ECO:0000256" key="2">
    <source>
        <dbReference type="ARBA" id="ARBA00022862"/>
    </source>
</evidence>
<keyword evidence="4" id="KW-1015">Disulfide bond</keyword>
<dbReference type="PROSITE" id="PS51352">
    <property type="entry name" value="THIOREDOXIN_2"/>
    <property type="match status" value="1"/>
</dbReference>
<dbReference type="OrthoDB" id="9781543at2"/>
<protein>
    <submittedName>
        <fullName evidence="7">Lipid hydroperoxide peroxidase</fullName>
        <ecNumber evidence="7">1.11.1.15</ecNumber>
    </submittedName>
</protein>
<dbReference type="InterPro" id="IPR018219">
    <property type="entry name" value="Tpx_CS"/>
</dbReference>
<reference evidence="7 8" key="1">
    <citation type="journal article" date="2014" name="Genome Biol. Evol.">
        <title>Comparative Genomics of the Campylobacter lari Group.</title>
        <authorList>
            <person name="Miller W.G."/>
            <person name="Yee E."/>
            <person name="Chapman M.H."/>
            <person name="Smith T.P."/>
            <person name="Bono J.L."/>
            <person name="Huynh S."/>
            <person name="Parker C.T."/>
            <person name="Vandamme P."/>
            <person name="Luong K."/>
            <person name="Korlach J."/>
        </authorList>
    </citation>
    <scope>NUCLEOTIDE SEQUENCE [LARGE SCALE GENOMIC DNA]</scope>
    <source>
        <strain evidence="7 8">LMG 24374</strain>
    </source>
</reference>
<dbReference type="RefSeq" id="WP_039664408.1">
    <property type="nucleotide sequence ID" value="NZ_CP007772.1"/>
</dbReference>
<dbReference type="PROSITE" id="PS01265">
    <property type="entry name" value="TPX"/>
    <property type="match status" value="1"/>
</dbReference>
<feature type="domain" description="Thioredoxin" evidence="6">
    <location>
        <begin position="18"/>
        <end position="168"/>
    </location>
</feature>
<dbReference type="EC" id="1.11.1.15" evidence="7"/>
<dbReference type="InterPro" id="IPR050455">
    <property type="entry name" value="Tpx_Peroxidase_subfamily"/>
</dbReference>
<evidence type="ECO:0000256" key="4">
    <source>
        <dbReference type="ARBA" id="ARBA00023157"/>
    </source>
</evidence>
<keyword evidence="1 7" id="KW-0575">Peroxidase</keyword>
<dbReference type="Gene3D" id="3.40.30.10">
    <property type="entry name" value="Glutaredoxin"/>
    <property type="match status" value="1"/>
</dbReference>
<dbReference type="Pfam" id="PF08534">
    <property type="entry name" value="Redoxin"/>
    <property type="match status" value="1"/>
</dbReference>
<evidence type="ECO:0000313" key="7">
    <source>
        <dbReference type="EMBL" id="AJC91228.1"/>
    </source>
</evidence>
<dbReference type="InterPro" id="IPR002065">
    <property type="entry name" value="TPX"/>
</dbReference>
<dbReference type="NCBIfam" id="NF001808">
    <property type="entry name" value="PRK00522.1"/>
    <property type="match status" value="1"/>
</dbReference>
<keyword evidence="2" id="KW-0049">Antioxidant</keyword>
<organism evidence="7 8">
    <name type="scientific">Campylobacter subantarcticus LMG 24374</name>
    <dbReference type="NCBI Taxonomy" id="1388751"/>
    <lineage>
        <taxon>Bacteria</taxon>
        <taxon>Pseudomonadati</taxon>
        <taxon>Campylobacterota</taxon>
        <taxon>Epsilonproteobacteria</taxon>
        <taxon>Campylobacterales</taxon>
        <taxon>Campylobacteraceae</taxon>
        <taxon>Campylobacter</taxon>
    </lineage>
</organism>